<dbReference type="EMBL" id="JBIAZU010000003">
    <property type="protein sequence ID" value="MFF5291848.1"/>
    <property type="molecule type" value="Genomic_DNA"/>
</dbReference>
<organism evidence="1 2">
    <name type="scientific">Paractinoplanes globisporus</name>
    <dbReference type="NCBI Taxonomy" id="113565"/>
    <lineage>
        <taxon>Bacteria</taxon>
        <taxon>Bacillati</taxon>
        <taxon>Actinomycetota</taxon>
        <taxon>Actinomycetes</taxon>
        <taxon>Micromonosporales</taxon>
        <taxon>Micromonosporaceae</taxon>
        <taxon>Paractinoplanes</taxon>
    </lineage>
</organism>
<evidence type="ECO:0000313" key="1">
    <source>
        <dbReference type="EMBL" id="MFF5291848.1"/>
    </source>
</evidence>
<gene>
    <name evidence="1" type="ORF">ACFY35_20600</name>
</gene>
<dbReference type="RefSeq" id="WP_020511714.1">
    <property type="nucleotide sequence ID" value="NZ_JBIAZU010000003.1"/>
</dbReference>
<protein>
    <submittedName>
        <fullName evidence="1">Uncharacterized protein</fullName>
    </submittedName>
</protein>
<evidence type="ECO:0000313" key="2">
    <source>
        <dbReference type="Proteomes" id="UP001602245"/>
    </source>
</evidence>
<keyword evidence="2" id="KW-1185">Reference proteome</keyword>
<sequence length="72" mass="7242">MRKLVIPPYARLLADTDPASVPAHSVVGPARVLSSTTAVVVAAVATDAGALKVTVVHAGGRWLVATARPASS</sequence>
<proteinExistence type="predicted"/>
<name>A0ABW6WFN7_9ACTN</name>
<reference evidence="1 2" key="1">
    <citation type="submission" date="2024-10" db="EMBL/GenBank/DDBJ databases">
        <title>The Natural Products Discovery Center: Release of the First 8490 Sequenced Strains for Exploring Actinobacteria Biosynthetic Diversity.</title>
        <authorList>
            <person name="Kalkreuter E."/>
            <person name="Kautsar S.A."/>
            <person name="Yang D."/>
            <person name="Bader C.D."/>
            <person name="Teijaro C.N."/>
            <person name="Fluegel L."/>
            <person name="Davis C.M."/>
            <person name="Simpson J.R."/>
            <person name="Lauterbach L."/>
            <person name="Steele A.D."/>
            <person name="Gui C."/>
            <person name="Meng S."/>
            <person name="Li G."/>
            <person name="Viehrig K."/>
            <person name="Ye F."/>
            <person name="Su P."/>
            <person name="Kiefer A.F."/>
            <person name="Nichols A."/>
            <person name="Cepeda A.J."/>
            <person name="Yan W."/>
            <person name="Fan B."/>
            <person name="Jiang Y."/>
            <person name="Adhikari A."/>
            <person name="Zheng C.-J."/>
            <person name="Schuster L."/>
            <person name="Cowan T.M."/>
            <person name="Smanski M.J."/>
            <person name="Chevrette M.G."/>
            <person name="De Carvalho L.P.S."/>
            <person name="Shen B."/>
        </authorList>
    </citation>
    <scope>NUCLEOTIDE SEQUENCE [LARGE SCALE GENOMIC DNA]</scope>
    <source>
        <strain evidence="1 2">NPDC000087</strain>
    </source>
</reference>
<comment type="caution">
    <text evidence="1">The sequence shown here is derived from an EMBL/GenBank/DDBJ whole genome shotgun (WGS) entry which is preliminary data.</text>
</comment>
<dbReference type="Proteomes" id="UP001602245">
    <property type="component" value="Unassembled WGS sequence"/>
</dbReference>
<accession>A0ABW6WFN7</accession>